<organism evidence="2 3">
    <name type="scientific">Actinomadura macrotermitis</name>
    <dbReference type="NCBI Taxonomy" id="2585200"/>
    <lineage>
        <taxon>Bacteria</taxon>
        <taxon>Bacillati</taxon>
        <taxon>Actinomycetota</taxon>
        <taxon>Actinomycetes</taxon>
        <taxon>Streptosporangiales</taxon>
        <taxon>Thermomonosporaceae</taxon>
        <taxon>Actinomadura</taxon>
    </lineage>
</organism>
<feature type="signal peptide" evidence="1">
    <location>
        <begin position="1"/>
        <end position="23"/>
    </location>
</feature>
<dbReference type="PANTHER" id="PTHR34853:SF1">
    <property type="entry name" value="LIPASE 5"/>
    <property type="match status" value="1"/>
</dbReference>
<evidence type="ECO:0000313" key="3">
    <source>
        <dbReference type="Proteomes" id="UP000487268"/>
    </source>
</evidence>
<dbReference type="Gene3D" id="1.10.260.130">
    <property type="match status" value="1"/>
</dbReference>
<evidence type="ECO:0000256" key="1">
    <source>
        <dbReference type="SAM" id="SignalP"/>
    </source>
</evidence>
<protein>
    <submittedName>
        <fullName evidence="2">Putative inactive lipase</fullName>
    </submittedName>
</protein>
<reference evidence="2 3" key="1">
    <citation type="submission" date="2019-10" db="EMBL/GenBank/DDBJ databases">
        <title>Actinomadura rubteroloni sp. nov. and Actinomadura macrotermitis sp. nov., isolated from the gut of fungus growing-termite Macrotermes natalensis.</title>
        <authorList>
            <person name="Benndorf R."/>
            <person name="Martin K."/>
            <person name="Kuefner M."/>
            <person name="De Beer W."/>
            <person name="Kaster A.-K."/>
            <person name="Vollmers J."/>
            <person name="Poulsen M."/>
            <person name="Beemelmanns C."/>
        </authorList>
    </citation>
    <scope>NUCLEOTIDE SEQUENCE [LARGE SCALE GENOMIC DNA]</scope>
    <source>
        <strain evidence="2 3">RB68</strain>
    </source>
</reference>
<dbReference type="EMBL" id="WEGH01000006">
    <property type="protein sequence ID" value="MQY09602.1"/>
    <property type="molecule type" value="Genomic_DNA"/>
</dbReference>
<dbReference type="Gene3D" id="3.40.50.1820">
    <property type="entry name" value="alpha/beta hydrolase"/>
    <property type="match status" value="1"/>
</dbReference>
<gene>
    <name evidence="2" type="ORF">ACRB68_77280</name>
</gene>
<dbReference type="PIRSF" id="PIRSF029171">
    <property type="entry name" value="Esterase_LipA"/>
    <property type="match status" value="1"/>
</dbReference>
<dbReference type="OrthoDB" id="9798122at2"/>
<sequence length="407" mass="42280">MRPAPRRAAALPLAAALALTALAAPARADGPPAGSVPPDQDPFYAAPANIGTYPPGAIVASRKITPKAGDLDGKADVWQISYRSNDSHLAPQLDVTSLVVPRKAWTGTGPRPVVSVQAPEDSTGTQCAPSYGLSSGTLIAGWSALWSSSLLDRGWAFALPDHEGPKSVFMAGPQAGHAVLDGIRAVKNFTGAPGIGKDNPWTLNGYSGGANATGWAAQLQPAYAPDVTLKGAAMGGTPADPEAVARSLDGGLFSGFEAAAAASLVAEFPEMDIDSLLNDTGRKALADARGKCLTDLLTNYAFKKLSQYSTVSDPLSVPRIKAVLKINTMGGAAPATPVFNYHANTDEIVPVGQADRLVKDWCAKGATVQTTRSWVGEHAMEMVFKSNDVLTFLSDRYAGKPAKNTCA</sequence>
<feature type="chain" id="PRO_5039422356" evidence="1">
    <location>
        <begin position="24"/>
        <end position="407"/>
    </location>
</feature>
<proteinExistence type="predicted"/>
<dbReference type="GO" id="GO:0004806">
    <property type="term" value="F:triacylglycerol lipase activity"/>
    <property type="evidence" value="ECO:0007669"/>
    <property type="project" value="InterPro"/>
</dbReference>
<dbReference type="RefSeq" id="WP_153541621.1">
    <property type="nucleotide sequence ID" value="NZ_WEGH01000006.1"/>
</dbReference>
<name>A0A7K0C912_9ACTN</name>
<dbReference type="GO" id="GO:0016042">
    <property type="term" value="P:lipid catabolic process"/>
    <property type="evidence" value="ECO:0007669"/>
    <property type="project" value="InterPro"/>
</dbReference>
<accession>A0A7K0C912</accession>
<dbReference type="AlphaFoldDB" id="A0A7K0C912"/>
<dbReference type="InterPro" id="IPR005152">
    <property type="entry name" value="Lipase_secreted"/>
</dbReference>
<dbReference type="Pfam" id="PF03583">
    <property type="entry name" value="LIP"/>
    <property type="match status" value="1"/>
</dbReference>
<dbReference type="SUPFAM" id="SSF53474">
    <property type="entry name" value="alpha/beta-Hydrolases"/>
    <property type="match status" value="1"/>
</dbReference>
<evidence type="ECO:0000313" key="2">
    <source>
        <dbReference type="EMBL" id="MQY09602.1"/>
    </source>
</evidence>
<dbReference type="PANTHER" id="PTHR34853">
    <property type="match status" value="1"/>
</dbReference>
<dbReference type="InterPro" id="IPR029058">
    <property type="entry name" value="AB_hydrolase_fold"/>
</dbReference>
<dbReference type="Proteomes" id="UP000487268">
    <property type="component" value="Unassembled WGS sequence"/>
</dbReference>
<keyword evidence="3" id="KW-1185">Reference proteome</keyword>
<comment type="caution">
    <text evidence="2">The sequence shown here is derived from an EMBL/GenBank/DDBJ whole genome shotgun (WGS) entry which is preliminary data.</text>
</comment>
<keyword evidence="1" id="KW-0732">Signal</keyword>